<dbReference type="CDD" id="cd09917">
    <property type="entry name" value="F-box_SF"/>
    <property type="match status" value="1"/>
</dbReference>
<accession>A0A226DUI0</accession>
<keyword evidence="2" id="KW-1185">Reference proteome</keyword>
<gene>
    <name evidence="1" type="ORF">Fcan01_16264</name>
</gene>
<evidence type="ECO:0000313" key="1">
    <source>
        <dbReference type="EMBL" id="OXA48720.1"/>
    </source>
</evidence>
<evidence type="ECO:0008006" key="3">
    <source>
        <dbReference type="Google" id="ProtNLM"/>
    </source>
</evidence>
<protein>
    <recommendedName>
        <fullName evidence="3">F-box domain-containing protein</fullName>
    </recommendedName>
</protein>
<dbReference type="AlphaFoldDB" id="A0A226DUI0"/>
<proteinExistence type="predicted"/>
<name>A0A226DUI0_FOLCA</name>
<sequence length="435" mass="49538">MGSTTSSTRKGKIPADHISNDNVVATTSAMSKALMNPLILDKIFHNLNVPDLKSCRLVSHAWADHGAALLGNRSYFNVNELVYYNSGSKLCLSTPLINEKLVRRLKFYDGTKLFGQEYQGVEVITNGLRMVESKEIQYVRLKLEKYQACGDSKILQRLLDSAPNLTILDVFASSFPDLERCRNLKSLKFILENHFNDTITVDNTTALLRQVKDSLTEAELGWKTYLRSWLQSQNMSVPIMSKLTSLAIHPFVGYPIPDFFNEIYLPALEKLAFRNLYSATSLPNHLVMWQRHRGVTLAVELSKNCWQDELAESIIQLFPNVRKFEIQIKFPYNWISILDINQMMQPFQMWELDQVDVDVESEGNPALTVAILKNVSLWKDMILYSAGLRSLKFSGDKDVPQIVELMPPFSQQSGDPTVLEILEKLQPILLSEELD</sequence>
<organism evidence="1 2">
    <name type="scientific">Folsomia candida</name>
    <name type="common">Springtail</name>
    <dbReference type="NCBI Taxonomy" id="158441"/>
    <lineage>
        <taxon>Eukaryota</taxon>
        <taxon>Metazoa</taxon>
        <taxon>Ecdysozoa</taxon>
        <taxon>Arthropoda</taxon>
        <taxon>Hexapoda</taxon>
        <taxon>Collembola</taxon>
        <taxon>Entomobryomorpha</taxon>
        <taxon>Isotomoidea</taxon>
        <taxon>Isotomidae</taxon>
        <taxon>Proisotominae</taxon>
        <taxon>Folsomia</taxon>
    </lineage>
</organism>
<evidence type="ECO:0000313" key="2">
    <source>
        <dbReference type="Proteomes" id="UP000198287"/>
    </source>
</evidence>
<reference evidence="1 2" key="1">
    <citation type="submission" date="2015-12" db="EMBL/GenBank/DDBJ databases">
        <title>The genome of Folsomia candida.</title>
        <authorList>
            <person name="Faddeeva A."/>
            <person name="Derks M.F."/>
            <person name="Anvar Y."/>
            <person name="Smit S."/>
            <person name="Van Straalen N."/>
            <person name="Roelofs D."/>
        </authorList>
    </citation>
    <scope>NUCLEOTIDE SEQUENCE [LARGE SCALE GENOMIC DNA]</scope>
    <source>
        <strain evidence="1 2">VU population</strain>
        <tissue evidence="1">Whole body</tissue>
    </source>
</reference>
<comment type="caution">
    <text evidence="1">The sequence shown here is derived from an EMBL/GenBank/DDBJ whole genome shotgun (WGS) entry which is preliminary data.</text>
</comment>
<dbReference type="OrthoDB" id="2220528at2759"/>
<dbReference type="EMBL" id="LNIX01000011">
    <property type="protein sequence ID" value="OXA48720.1"/>
    <property type="molecule type" value="Genomic_DNA"/>
</dbReference>
<dbReference type="Proteomes" id="UP000198287">
    <property type="component" value="Unassembled WGS sequence"/>
</dbReference>